<dbReference type="Gene3D" id="1.10.720.180">
    <property type="match status" value="1"/>
</dbReference>
<feature type="signal peptide" evidence="2">
    <location>
        <begin position="1"/>
        <end position="23"/>
    </location>
</feature>
<dbReference type="Gene3D" id="1.10.780.10">
    <property type="entry name" value="Hydroxylamine Oxidoreductase, Chain A, domain 1"/>
    <property type="match status" value="1"/>
</dbReference>
<gene>
    <name evidence="4" type="ORF">GETHOR_11360</name>
</gene>
<feature type="domain" description="Outer membrane cytochrome MtrC/MtrF-like" evidence="3">
    <location>
        <begin position="681"/>
        <end position="785"/>
    </location>
</feature>
<evidence type="ECO:0000313" key="4">
    <source>
        <dbReference type="EMBL" id="BDU69035.1"/>
    </source>
</evidence>
<dbReference type="PROSITE" id="PS51257">
    <property type="entry name" value="PROKAR_LIPOPROTEIN"/>
    <property type="match status" value="1"/>
</dbReference>
<protein>
    <recommendedName>
        <fullName evidence="3">Outer membrane cytochrome MtrC/MtrF-like domain-containing protein</fullName>
    </recommendedName>
</protein>
<name>A0ABM8DPX2_9BACT</name>
<dbReference type="RefSeq" id="WP_286355666.1">
    <property type="nucleotide sequence ID" value="NZ_AP027079.1"/>
</dbReference>
<dbReference type="Pfam" id="PF22113">
    <property type="entry name" value="Mtrc-MtrF_II-IV_dom"/>
    <property type="match status" value="3"/>
</dbReference>
<evidence type="ECO:0000313" key="5">
    <source>
        <dbReference type="Proteomes" id="UP001242010"/>
    </source>
</evidence>
<dbReference type="Proteomes" id="UP001242010">
    <property type="component" value="Chromosome"/>
</dbReference>
<dbReference type="InterPro" id="IPR020014">
    <property type="entry name" value="Decahaem_cyt-c_OmcA/MtrC"/>
</dbReference>
<feature type="region of interest" description="Disordered" evidence="1">
    <location>
        <begin position="31"/>
        <end position="50"/>
    </location>
</feature>
<keyword evidence="5" id="KW-1185">Reference proteome</keyword>
<dbReference type="SUPFAM" id="SSF48695">
    <property type="entry name" value="Multiheme cytochromes"/>
    <property type="match status" value="1"/>
</dbReference>
<dbReference type="InterPro" id="IPR054337">
    <property type="entry name" value="Mtrc-MtrF-like_dom_II/IV"/>
</dbReference>
<dbReference type="InterPro" id="IPR036280">
    <property type="entry name" value="Multihaem_cyt_sf"/>
</dbReference>
<dbReference type="NCBIfam" id="TIGR03507">
    <property type="entry name" value="decahem_SO1788"/>
    <property type="match status" value="1"/>
</dbReference>
<feature type="chain" id="PRO_5046885244" description="Outer membrane cytochrome MtrC/MtrF-like domain-containing protein" evidence="2">
    <location>
        <begin position="24"/>
        <end position="925"/>
    </location>
</feature>
<feature type="domain" description="Outer membrane cytochrome MtrC/MtrF-like" evidence="3">
    <location>
        <begin position="272"/>
        <end position="432"/>
    </location>
</feature>
<evidence type="ECO:0000256" key="1">
    <source>
        <dbReference type="SAM" id="MobiDB-lite"/>
    </source>
</evidence>
<sequence length="925" mass="96195">MKLVTRKGFWALAVAASLTLAIAGCRGSAGQNGLNGTNGTNGTNGSDGSNGAPGAGYAIDATTYTPDEWGALTLKATVTSMQISSPPVVTFTVTDGHNVPVKGLGFKSQASSAAFASYANMAFGLAKLVPGANGSPSIWVNYIVTANPTAAAPATWVPTRPTTDNIGTLVDNGDGSYRYTFRRDITQTQALLDAATYTGANIKADLGDVSYNPNLTHRLTVFVGGTARGTGTNTPDASNSGVVSVPILNPANAAYDFIPATGATVTAANEQREIVDVSSCFSCHAKFEFHGSGRQDTRYCVICHNDQRKYGRAEATVTATTVTGETGKLNGHASGDFPSFIHRIHMGEELTKTGYAYGGIGFNEVTYPQDHRNCVKCHSASATTPQGDNWFNNPSRFACGGCHDRVDWTTGANHAGGAATSDVNCSSCHGAAGVKLNHLPVVPPDPANIWNTGGTNNNTNASFVGAFTNNLPPGASKVTWDLKSVTLNASAKPVFTFRFLKDGVPVVFNTYAAGSVTELMDNFVGGPSFYIAFSVPQDGIANPADWNATASTYLKNIWRGDNLDMGGAALAASAQGTLSATPDASGYYTLTMTGVNIPTSAGMVTGGIGYTYALTLTQPLTQTNVPGYPYIPRVAGSPGTGQGGLSVPAPNVSKVISGTLPAGFPLNAGSTTTGPANTARRTIVANAKCLDCHGAMGVFTTKAFHAGQRNDPQTCEFCHNGQRVNNGWGVNMKDFVHAIHGAGKRQAKFSWEASAGDTYWKTTYPGVLNNCEACHLPGTYDFGLSTNAGELPDLLWTTVATGTVPTPVNVVVTGSEPIPGVYWSPYAAAFGSGFAFGTGFSYNANTGATTTAAGTTLVNSPYVAACSNCHDSSLAISHMQTNGGTFYGSRASVTAGGKFVRQEQCFLCHSAGKIADVRVVHMTFK</sequence>
<proteinExistence type="predicted"/>
<dbReference type="EMBL" id="AP027079">
    <property type="protein sequence ID" value="BDU69035.1"/>
    <property type="molecule type" value="Genomic_DNA"/>
</dbReference>
<reference evidence="5" key="1">
    <citation type="journal article" date="2023" name="Int. J. Syst. Evol. Microbiol.">
        <title>Mesoterricola silvestris gen. nov., sp. nov., Mesoterricola sediminis sp. nov., Geothrix oryzae sp. nov., Geothrix edaphica sp. nov., Geothrix rubra sp. nov., and Geothrix limicola sp. nov., six novel members of Acidobacteriota isolated from soils.</title>
        <authorList>
            <person name="Itoh H."/>
            <person name="Sugisawa Y."/>
            <person name="Mise K."/>
            <person name="Xu Z."/>
            <person name="Kuniyasu M."/>
            <person name="Ushijima N."/>
            <person name="Kawano K."/>
            <person name="Kobayashi E."/>
            <person name="Shiratori Y."/>
            <person name="Masuda Y."/>
            <person name="Senoo K."/>
        </authorList>
    </citation>
    <scope>NUCLEOTIDE SEQUENCE [LARGE SCALE GENOMIC DNA]</scope>
    <source>
        <strain evidence="5">Red222</strain>
    </source>
</reference>
<keyword evidence="2" id="KW-0732">Signal</keyword>
<evidence type="ECO:0000259" key="3">
    <source>
        <dbReference type="Pfam" id="PF22113"/>
    </source>
</evidence>
<organism evidence="4 5">
    <name type="scientific">Geothrix oryzae</name>
    <dbReference type="NCBI Taxonomy" id="2927975"/>
    <lineage>
        <taxon>Bacteria</taxon>
        <taxon>Pseudomonadati</taxon>
        <taxon>Acidobacteriota</taxon>
        <taxon>Holophagae</taxon>
        <taxon>Holophagales</taxon>
        <taxon>Holophagaceae</taxon>
        <taxon>Geothrix</taxon>
    </lineage>
</organism>
<feature type="domain" description="Outer membrane cytochrome MtrC/MtrF-like" evidence="3">
    <location>
        <begin position="850"/>
        <end position="921"/>
    </location>
</feature>
<evidence type="ECO:0000256" key="2">
    <source>
        <dbReference type="SAM" id="SignalP"/>
    </source>
</evidence>
<accession>A0ABM8DPX2</accession>